<comment type="catalytic activity">
    <reaction evidence="20">
        <text>(6R)-5,10-methylenetetrahydrofolyl-(gamma-L-Glu)(n) + L-glutamate + ATP = (6R)-5,10-methylenetetrahydrofolyl-(gamma-L-Glu)(n+1) + ADP + phosphate + H(+)</text>
        <dbReference type="Rhea" id="RHEA:51912"/>
        <dbReference type="Rhea" id="RHEA-COMP:13257"/>
        <dbReference type="Rhea" id="RHEA-COMP:13258"/>
        <dbReference type="ChEBI" id="CHEBI:15378"/>
        <dbReference type="ChEBI" id="CHEBI:29985"/>
        <dbReference type="ChEBI" id="CHEBI:30616"/>
        <dbReference type="ChEBI" id="CHEBI:43474"/>
        <dbReference type="ChEBI" id="CHEBI:136572"/>
        <dbReference type="ChEBI" id="CHEBI:456216"/>
        <dbReference type="EC" id="6.3.2.17"/>
    </reaction>
</comment>
<dbReference type="GO" id="GO:0005737">
    <property type="term" value="C:cytoplasm"/>
    <property type="evidence" value="ECO:0007669"/>
    <property type="project" value="TreeGrafter"/>
</dbReference>
<gene>
    <name evidence="24" type="ORF">SAMN06296427_10618</name>
</gene>
<evidence type="ECO:0000256" key="7">
    <source>
        <dbReference type="ARBA" id="ARBA00013025"/>
    </source>
</evidence>
<evidence type="ECO:0000256" key="11">
    <source>
        <dbReference type="ARBA" id="ARBA00022741"/>
    </source>
</evidence>
<evidence type="ECO:0000313" key="24">
    <source>
        <dbReference type="EMBL" id="SMC70042.1"/>
    </source>
</evidence>
<evidence type="ECO:0000256" key="19">
    <source>
        <dbReference type="ARBA" id="ARBA00047808"/>
    </source>
</evidence>
<evidence type="ECO:0000256" key="10">
    <source>
        <dbReference type="ARBA" id="ARBA00022723"/>
    </source>
</evidence>
<evidence type="ECO:0000256" key="15">
    <source>
        <dbReference type="ARBA" id="ARBA00030048"/>
    </source>
</evidence>
<dbReference type="InterPro" id="IPR036615">
    <property type="entry name" value="Mur_ligase_C_dom_sf"/>
</dbReference>
<evidence type="ECO:0000259" key="23">
    <source>
        <dbReference type="Pfam" id="PF08245"/>
    </source>
</evidence>
<dbReference type="Gene3D" id="3.40.1190.10">
    <property type="entry name" value="Mur-like, catalytic domain"/>
    <property type="match status" value="1"/>
</dbReference>
<dbReference type="InterPro" id="IPR036565">
    <property type="entry name" value="Mur-like_cat_sf"/>
</dbReference>
<reference evidence="24 25" key="1">
    <citation type="submission" date="2017-04" db="EMBL/GenBank/DDBJ databases">
        <authorList>
            <person name="Afonso C.L."/>
            <person name="Miller P.J."/>
            <person name="Scott M.A."/>
            <person name="Spackman E."/>
            <person name="Goraichik I."/>
            <person name="Dimitrov K.M."/>
            <person name="Suarez D.L."/>
            <person name="Swayne D.E."/>
        </authorList>
    </citation>
    <scope>NUCLEOTIDE SEQUENCE [LARGE SCALE GENOMIC DNA]</scope>
    <source>
        <strain evidence="24 25">CGMCC 1.12708</strain>
    </source>
</reference>
<dbReference type="NCBIfam" id="TIGR01499">
    <property type="entry name" value="folC"/>
    <property type="match status" value="1"/>
</dbReference>
<dbReference type="EC" id="6.3.2.17" evidence="7"/>
<comment type="catalytic activity">
    <reaction evidence="21">
        <text>7,8-dihydropteroate + L-glutamate + ATP = 7,8-dihydrofolate + ADP + phosphate + H(+)</text>
        <dbReference type="Rhea" id="RHEA:23584"/>
        <dbReference type="ChEBI" id="CHEBI:15378"/>
        <dbReference type="ChEBI" id="CHEBI:17839"/>
        <dbReference type="ChEBI" id="CHEBI:29985"/>
        <dbReference type="ChEBI" id="CHEBI:30616"/>
        <dbReference type="ChEBI" id="CHEBI:43474"/>
        <dbReference type="ChEBI" id="CHEBI:57451"/>
        <dbReference type="ChEBI" id="CHEBI:456216"/>
        <dbReference type="EC" id="6.3.2.12"/>
    </reaction>
</comment>
<sequence>MKKNFAQTVEWLYEKLPMFQRIGSAALKKDLHNIRLLTEYLGNPHQKYLTIHVAGTNGKGSTSHMLSSILQESGYKVGLTTSPHLKDFRERIRVNGEMCSEDFIIDFVENNSAKIESLEASFFEVSVAMAFDYFAKENVDIAVIETGLGGRLDSTNIIMPILSVITNIGFDHINILGNTIEEIAFEKAGIIKPNIPVVIGETLPETRKVFEQKAKETHSEIVFTEENSFKEYESDLIGIYQIKNRRTVLMAVDILQKKGFHIDENSIERGLKNVVKNTGLRGRWDILQRNPLIVTDTAHNTHGLSEVMKQINQTEYEKLHLVLGFVNDKDVVSILELFPKDARYYFSEPDVPRKMLLEDLKKLVPNELDATYHSTIKNALESAKENANADDFIYVGGSTFVVAEII</sequence>
<dbReference type="GO" id="GO:0004326">
    <property type="term" value="F:tetrahydrofolylpolyglutamate synthase activity"/>
    <property type="evidence" value="ECO:0007669"/>
    <property type="project" value="UniProtKB-EC"/>
</dbReference>
<dbReference type="InterPro" id="IPR004101">
    <property type="entry name" value="Mur_ligase_C"/>
</dbReference>
<dbReference type="RefSeq" id="WP_084017510.1">
    <property type="nucleotide sequence ID" value="NZ_FWXS01000006.1"/>
</dbReference>
<comment type="cofactor">
    <cofactor evidence="1">
        <name>Mg(2+)</name>
        <dbReference type="ChEBI" id="CHEBI:18420"/>
    </cofactor>
</comment>
<keyword evidence="12" id="KW-0067">ATP-binding</keyword>
<feature type="domain" description="Mur ligase C-terminal" evidence="22">
    <location>
        <begin position="282"/>
        <end position="398"/>
    </location>
</feature>
<keyword evidence="25" id="KW-1185">Reference proteome</keyword>
<dbReference type="FunFam" id="3.40.1190.10:FF:000011">
    <property type="entry name" value="Folylpolyglutamate synthase/dihydrofolate synthase"/>
    <property type="match status" value="1"/>
</dbReference>
<comment type="catalytic activity">
    <reaction evidence="18">
        <text>(6S)-5,6,7,8-tetrahydrofolyl-(gamma-L-Glu)(n) + L-glutamate + ATP = (6S)-5,6,7,8-tetrahydrofolyl-(gamma-L-Glu)(n+1) + ADP + phosphate + H(+)</text>
        <dbReference type="Rhea" id="RHEA:10580"/>
        <dbReference type="Rhea" id="RHEA-COMP:14738"/>
        <dbReference type="Rhea" id="RHEA-COMP:14740"/>
        <dbReference type="ChEBI" id="CHEBI:15378"/>
        <dbReference type="ChEBI" id="CHEBI:29985"/>
        <dbReference type="ChEBI" id="CHEBI:30616"/>
        <dbReference type="ChEBI" id="CHEBI:43474"/>
        <dbReference type="ChEBI" id="CHEBI:141005"/>
        <dbReference type="ChEBI" id="CHEBI:456216"/>
        <dbReference type="EC" id="6.3.2.17"/>
    </reaction>
</comment>
<comment type="pathway">
    <text evidence="3">Cofactor biosynthesis; tetrahydrofolate biosynthesis; 7,8-dihydrofolate from 2-amino-4-hydroxy-6-hydroxymethyl-7,8-dihydropteridine diphosphate and 4-aminobenzoate: step 2/2.</text>
</comment>
<dbReference type="InterPro" id="IPR001645">
    <property type="entry name" value="Folylpolyglutamate_synth"/>
</dbReference>
<dbReference type="GO" id="GO:0005524">
    <property type="term" value="F:ATP binding"/>
    <property type="evidence" value="ECO:0007669"/>
    <property type="project" value="UniProtKB-KW"/>
</dbReference>
<dbReference type="AlphaFoldDB" id="A0A1W2BBF8"/>
<evidence type="ECO:0000313" key="25">
    <source>
        <dbReference type="Proteomes" id="UP000192393"/>
    </source>
</evidence>
<comment type="function">
    <text evidence="2">Functions in two distinct reactions of the de novo folate biosynthetic pathway. Catalyzes the addition of a glutamate residue to dihydropteroate (7,8-dihydropteroate or H2Pte) to form dihydrofolate (7,8-dihydrofolate monoglutamate or H2Pte-Glu). Also catalyzes successive additions of L-glutamate to tetrahydrofolate or 10-formyltetrahydrofolate or 5,10-methylenetetrahydrofolate, leading to folylpolyglutamate derivatives.</text>
</comment>
<keyword evidence="10" id="KW-0479">Metal-binding</keyword>
<dbReference type="InterPro" id="IPR013221">
    <property type="entry name" value="Mur_ligase_cen"/>
</dbReference>
<dbReference type="SUPFAM" id="SSF53623">
    <property type="entry name" value="MurD-like peptide ligases, catalytic domain"/>
    <property type="match status" value="1"/>
</dbReference>
<dbReference type="EC" id="6.3.2.12" evidence="6"/>
<comment type="catalytic activity">
    <reaction evidence="19">
        <text>10-formyltetrahydrofolyl-(gamma-L-Glu)(n) + L-glutamate + ATP = 10-formyltetrahydrofolyl-(gamma-L-Glu)(n+1) + ADP + phosphate + H(+)</text>
        <dbReference type="Rhea" id="RHEA:51904"/>
        <dbReference type="Rhea" id="RHEA-COMP:13088"/>
        <dbReference type="Rhea" id="RHEA-COMP:14300"/>
        <dbReference type="ChEBI" id="CHEBI:15378"/>
        <dbReference type="ChEBI" id="CHEBI:29985"/>
        <dbReference type="ChEBI" id="CHEBI:30616"/>
        <dbReference type="ChEBI" id="CHEBI:43474"/>
        <dbReference type="ChEBI" id="CHEBI:134413"/>
        <dbReference type="ChEBI" id="CHEBI:456216"/>
        <dbReference type="EC" id="6.3.2.17"/>
    </reaction>
</comment>
<evidence type="ECO:0000256" key="9">
    <source>
        <dbReference type="ARBA" id="ARBA00022598"/>
    </source>
</evidence>
<evidence type="ECO:0000256" key="2">
    <source>
        <dbReference type="ARBA" id="ARBA00002714"/>
    </source>
</evidence>
<evidence type="ECO:0000256" key="3">
    <source>
        <dbReference type="ARBA" id="ARBA00004799"/>
    </source>
</evidence>
<evidence type="ECO:0000256" key="6">
    <source>
        <dbReference type="ARBA" id="ARBA00013023"/>
    </source>
</evidence>
<dbReference type="PROSITE" id="PS01012">
    <property type="entry name" value="FOLYLPOLYGLU_SYNT_2"/>
    <property type="match status" value="1"/>
</dbReference>
<dbReference type="Pfam" id="PF02875">
    <property type="entry name" value="Mur_ligase_C"/>
    <property type="match status" value="1"/>
</dbReference>
<dbReference type="PANTHER" id="PTHR11136">
    <property type="entry name" value="FOLYLPOLYGLUTAMATE SYNTHASE-RELATED"/>
    <property type="match status" value="1"/>
</dbReference>
<evidence type="ECO:0000256" key="1">
    <source>
        <dbReference type="ARBA" id="ARBA00001946"/>
    </source>
</evidence>
<evidence type="ECO:0000256" key="21">
    <source>
        <dbReference type="ARBA" id="ARBA00049161"/>
    </source>
</evidence>
<dbReference type="InterPro" id="IPR018109">
    <property type="entry name" value="Folylpolyglutamate_synth_CS"/>
</dbReference>
<keyword evidence="11" id="KW-0547">Nucleotide-binding</keyword>
<dbReference type="STRING" id="1434700.SAMN06296427_10618"/>
<evidence type="ECO:0000256" key="5">
    <source>
        <dbReference type="ARBA" id="ARBA00008276"/>
    </source>
</evidence>
<dbReference type="Proteomes" id="UP000192393">
    <property type="component" value="Unassembled WGS sequence"/>
</dbReference>
<dbReference type="PANTHER" id="PTHR11136:SF0">
    <property type="entry name" value="DIHYDROFOLATE SYNTHETASE-RELATED"/>
    <property type="match status" value="1"/>
</dbReference>
<dbReference type="Gene3D" id="3.90.190.20">
    <property type="entry name" value="Mur ligase, C-terminal domain"/>
    <property type="match status" value="1"/>
</dbReference>
<keyword evidence="13" id="KW-0460">Magnesium</keyword>
<dbReference type="PROSITE" id="PS01011">
    <property type="entry name" value="FOLYLPOLYGLU_SYNT_1"/>
    <property type="match status" value="1"/>
</dbReference>
<feature type="domain" description="Mur ligase central" evidence="23">
    <location>
        <begin position="53"/>
        <end position="232"/>
    </location>
</feature>
<keyword evidence="9" id="KW-0436">Ligase</keyword>
<evidence type="ECO:0000256" key="18">
    <source>
        <dbReference type="ARBA" id="ARBA00047493"/>
    </source>
</evidence>
<evidence type="ECO:0000256" key="20">
    <source>
        <dbReference type="ARBA" id="ARBA00049035"/>
    </source>
</evidence>
<comment type="similarity">
    <text evidence="5">Belongs to the folylpolyglutamate synthase family.</text>
</comment>
<evidence type="ECO:0000256" key="16">
    <source>
        <dbReference type="ARBA" id="ARBA00030592"/>
    </source>
</evidence>
<evidence type="ECO:0000256" key="8">
    <source>
        <dbReference type="ARBA" id="ARBA00019357"/>
    </source>
</evidence>
<dbReference type="GO" id="GO:0046656">
    <property type="term" value="P:folic acid biosynthetic process"/>
    <property type="evidence" value="ECO:0007669"/>
    <property type="project" value="UniProtKB-KW"/>
</dbReference>
<dbReference type="GO" id="GO:0046872">
    <property type="term" value="F:metal ion binding"/>
    <property type="evidence" value="ECO:0007669"/>
    <property type="project" value="UniProtKB-KW"/>
</dbReference>
<proteinExistence type="inferred from homology"/>
<evidence type="ECO:0000256" key="17">
    <source>
        <dbReference type="ARBA" id="ARBA00032510"/>
    </source>
</evidence>
<name>A0A1W2BBF8_9FLAO</name>
<dbReference type="PIRSF" id="PIRSF001563">
    <property type="entry name" value="Folylpolyglu_synth"/>
    <property type="match status" value="1"/>
</dbReference>
<keyword evidence="14" id="KW-0289">Folate biosynthesis</keyword>
<dbReference type="SUPFAM" id="SSF53244">
    <property type="entry name" value="MurD-like peptide ligases, peptide-binding domain"/>
    <property type="match status" value="1"/>
</dbReference>
<evidence type="ECO:0000256" key="12">
    <source>
        <dbReference type="ARBA" id="ARBA00022840"/>
    </source>
</evidence>
<dbReference type="Pfam" id="PF08245">
    <property type="entry name" value="Mur_ligase_M"/>
    <property type="match status" value="1"/>
</dbReference>
<evidence type="ECO:0000256" key="4">
    <source>
        <dbReference type="ARBA" id="ARBA00005150"/>
    </source>
</evidence>
<evidence type="ECO:0000256" key="14">
    <source>
        <dbReference type="ARBA" id="ARBA00022909"/>
    </source>
</evidence>
<comment type="pathway">
    <text evidence="4">Cofactor biosynthesis; tetrahydrofolylpolyglutamate biosynthesis.</text>
</comment>
<evidence type="ECO:0000256" key="13">
    <source>
        <dbReference type="ARBA" id="ARBA00022842"/>
    </source>
</evidence>
<organism evidence="24 25">
    <name type="scientific">Moheibacter sediminis</name>
    <dbReference type="NCBI Taxonomy" id="1434700"/>
    <lineage>
        <taxon>Bacteria</taxon>
        <taxon>Pseudomonadati</taxon>
        <taxon>Bacteroidota</taxon>
        <taxon>Flavobacteriia</taxon>
        <taxon>Flavobacteriales</taxon>
        <taxon>Weeksellaceae</taxon>
        <taxon>Moheibacter</taxon>
    </lineage>
</organism>
<dbReference type="EMBL" id="FWXS01000006">
    <property type="protein sequence ID" value="SMC70042.1"/>
    <property type="molecule type" value="Genomic_DNA"/>
</dbReference>
<evidence type="ECO:0000259" key="22">
    <source>
        <dbReference type="Pfam" id="PF02875"/>
    </source>
</evidence>
<accession>A0A1W2BBF8</accession>
<protein>
    <recommendedName>
        <fullName evidence="8">Dihydrofolate synthase/folylpolyglutamate synthase</fullName>
        <ecNumber evidence="6">6.3.2.12</ecNumber>
        <ecNumber evidence="7">6.3.2.17</ecNumber>
    </recommendedName>
    <alternativeName>
        <fullName evidence="17">Folylpoly-gamma-glutamate synthetase-dihydrofolate synthetase</fullName>
    </alternativeName>
    <alternativeName>
        <fullName evidence="15">Folylpolyglutamate synthetase</fullName>
    </alternativeName>
    <alternativeName>
        <fullName evidence="16">Tetrahydrofolylpolyglutamate synthase</fullName>
    </alternativeName>
</protein>
<dbReference type="OrthoDB" id="9809356at2"/>
<dbReference type="GO" id="GO:0008841">
    <property type="term" value="F:dihydrofolate synthase activity"/>
    <property type="evidence" value="ECO:0007669"/>
    <property type="project" value="UniProtKB-EC"/>
</dbReference>